<dbReference type="FunFam" id="3.90.850.10:FF:000002">
    <property type="entry name" value="2-hydroxyhepta-2,4-diene-1,7-dioate isomerase"/>
    <property type="match status" value="1"/>
</dbReference>
<name>A0A0N7KY94_9HYPH</name>
<evidence type="ECO:0000259" key="3">
    <source>
        <dbReference type="Pfam" id="PF01557"/>
    </source>
</evidence>
<protein>
    <submittedName>
        <fullName evidence="4">Putative fumarylacetoacetate hydrolase</fullName>
    </submittedName>
</protein>
<dbReference type="EMBL" id="LC066379">
    <property type="protein sequence ID" value="BAT29089.1"/>
    <property type="molecule type" value="Genomic_DNA"/>
</dbReference>
<keyword evidence="2" id="KW-0479">Metal-binding</keyword>
<dbReference type="GO" id="GO:0016853">
    <property type="term" value="F:isomerase activity"/>
    <property type="evidence" value="ECO:0007669"/>
    <property type="project" value="UniProtKB-ARBA"/>
</dbReference>
<dbReference type="Gene3D" id="3.90.850.10">
    <property type="entry name" value="Fumarylacetoacetase-like, C-terminal domain"/>
    <property type="match status" value="1"/>
</dbReference>
<feature type="domain" description="Fumarylacetoacetase-like C-terminal" evidence="3">
    <location>
        <begin position="78"/>
        <end position="292"/>
    </location>
</feature>
<proteinExistence type="inferred from homology"/>
<dbReference type="InterPro" id="IPR011234">
    <property type="entry name" value="Fumarylacetoacetase-like_C"/>
</dbReference>
<dbReference type="PANTHER" id="PTHR11820:SF7">
    <property type="entry name" value="ACYLPYRUVASE FAHD1, MITOCHONDRIAL"/>
    <property type="match status" value="1"/>
</dbReference>
<evidence type="ECO:0000256" key="1">
    <source>
        <dbReference type="ARBA" id="ARBA00010211"/>
    </source>
</evidence>
<dbReference type="PANTHER" id="PTHR11820">
    <property type="entry name" value="ACYLPYRUVASE"/>
    <property type="match status" value="1"/>
</dbReference>
<evidence type="ECO:0000313" key="4">
    <source>
        <dbReference type="EMBL" id="BAT29089.1"/>
    </source>
</evidence>
<dbReference type="SUPFAM" id="SSF56529">
    <property type="entry name" value="FAH"/>
    <property type="match status" value="1"/>
</dbReference>
<dbReference type="GO" id="GO:0046872">
    <property type="term" value="F:metal ion binding"/>
    <property type="evidence" value="ECO:0007669"/>
    <property type="project" value="UniProtKB-KW"/>
</dbReference>
<reference evidence="4" key="1">
    <citation type="journal article" date="2015" name="Proc. Natl. Acad. Sci. U.S.A.">
        <title>Bacterial clade with the ribosomal RNA operon on a small plasmid rather than the chromosome.</title>
        <authorList>
            <person name="Anda M."/>
            <person name="Ohtsubo Y."/>
            <person name="Okubo T."/>
            <person name="Sugawara M."/>
            <person name="Nagata Y."/>
            <person name="Tsuda M."/>
            <person name="Minamisawa K."/>
            <person name="Mitsui H."/>
        </authorList>
    </citation>
    <scope>NUCLEOTIDE SEQUENCE</scope>
    <source>
        <strain evidence="4">DSM 21871</strain>
    </source>
</reference>
<dbReference type="GO" id="GO:0019752">
    <property type="term" value="P:carboxylic acid metabolic process"/>
    <property type="evidence" value="ECO:0007669"/>
    <property type="project" value="UniProtKB-ARBA"/>
</dbReference>
<dbReference type="AlphaFoldDB" id="A0A0N7KY94"/>
<organism evidence="4">
    <name type="scientific">Aurantimonas manganoxydans</name>
    <dbReference type="NCBI Taxonomy" id="651183"/>
    <lineage>
        <taxon>Bacteria</taxon>
        <taxon>Pseudomonadati</taxon>
        <taxon>Pseudomonadota</taxon>
        <taxon>Alphaproteobacteria</taxon>
        <taxon>Hyphomicrobiales</taxon>
        <taxon>Aurantimonadaceae</taxon>
        <taxon>Aurantimonas</taxon>
    </lineage>
</organism>
<evidence type="ECO:0000256" key="2">
    <source>
        <dbReference type="ARBA" id="ARBA00022723"/>
    </source>
</evidence>
<comment type="similarity">
    <text evidence="1">Belongs to the FAH family.</text>
</comment>
<accession>A0A0N7KY94</accession>
<keyword evidence="4" id="KW-0378">Hydrolase</keyword>
<dbReference type="GO" id="GO:0018773">
    <property type="term" value="F:acetylpyruvate hydrolase activity"/>
    <property type="evidence" value="ECO:0007669"/>
    <property type="project" value="TreeGrafter"/>
</dbReference>
<dbReference type="Pfam" id="PF01557">
    <property type="entry name" value="FAA_hydrolase"/>
    <property type="match status" value="1"/>
</dbReference>
<dbReference type="InterPro" id="IPR036663">
    <property type="entry name" value="Fumarylacetoacetase_C_sf"/>
</dbReference>
<sequence length="293" mass="31133">MKLLTFERDGVPGAGLLDGNEIVVCETGAAARLAVRRIAEGDAELLDAWKTKAANGAERLSRSEVTILAPLPETRRDIFCVGKNYREHASEFHNSGFDSGGKQAIPVAPVIFTKSLSAIIGPGATIEAGLDRTRTVDYEGELGVVIGKRAFGVTKADAMDYVFGYVVINDVTSRELQRHHSQWVIGKGIDTFAPMGPVLVTADEVPDVTKLTVTTTVNGETRQKASVAGLIFDIPTLIETMTATMTLLPGDIIATGTPAGVGIGFDPPRYLADGDRVAVTIDGLGTLENPVRQ</sequence>